<dbReference type="EMBL" id="JAPDRN010000083">
    <property type="protein sequence ID" value="KAJ9626138.1"/>
    <property type="molecule type" value="Genomic_DNA"/>
</dbReference>
<reference evidence="1" key="1">
    <citation type="submission" date="2022-10" db="EMBL/GenBank/DDBJ databases">
        <title>Culturing micro-colonial fungi from biological soil crusts in the Mojave desert and describing Neophaeococcomyces mojavensis, and introducing the new genera and species Taxawa tesnikishii.</title>
        <authorList>
            <person name="Kurbessoian T."/>
            <person name="Stajich J.E."/>
        </authorList>
    </citation>
    <scope>NUCLEOTIDE SEQUENCE</scope>
    <source>
        <strain evidence="1">TK_35</strain>
    </source>
</reference>
<evidence type="ECO:0000313" key="2">
    <source>
        <dbReference type="Proteomes" id="UP001172681"/>
    </source>
</evidence>
<gene>
    <name evidence="1" type="ORF">H2204_010089</name>
</gene>
<dbReference type="Proteomes" id="UP001172681">
    <property type="component" value="Unassembled WGS sequence"/>
</dbReference>
<evidence type="ECO:0000313" key="1">
    <source>
        <dbReference type="EMBL" id="KAJ9626138.1"/>
    </source>
</evidence>
<dbReference type="AlphaFoldDB" id="A0AA38XWV7"/>
<keyword evidence="2" id="KW-1185">Reference proteome</keyword>
<protein>
    <submittedName>
        <fullName evidence="1">Uncharacterized protein</fullName>
    </submittedName>
</protein>
<comment type="caution">
    <text evidence="1">The sequence shown here is derived from an EMBL/GenBank/DDBJ whole genome shotgun (WGS) entry which is preliminary data.</text>
</comment>
<proteinExistence type="predicted"/>
<name>A0AA38XWV7_9EURO</name>
<organism evidence="1 2">
    <name type="scientific">Knufia peltigerae</name>
    <dbReference type="NCBI Taxonomy" id="1002370"/>
    <lineage>
        <taxon>Eukaryota</taxon>
        <taxon>Fungi</taxon>
        <taxon>Dikarya</taxon>
        <taxon>Ascomycota</taxon>
        <taxon>Pezizomycotina</taxon>
        <taxon>Eurotiomycetes</taxon>
        <taxon>Chaetothyriomycetidae</taxon>
        <taxon>Chaetothyriales</taxon>
        <taxon>Trichomeriaceae</taxon>
        <taxon>Knufia</taxon>
    </lineage>
</organism>
<sequence length="143" mass="16035">MRLLHLGRLYNTTSPSVWGNTTSSVFLYETVETVPLDIVGSELSYGGDCLVAEFAVFLSQDCNGIRYKGRSGGRVEKRVEKRVDTWSRAENRAIHSRFSSVPPPSFSHDFDGKRSSGCIDIDSFVTYSTSSDDPWRDRPENTT</sequence>
<accession>A0AA38XWV7</accession>